<dbReference type="PROSITE" id="PS51384">
    <property type="entry name" value="FAD_FR"/>
    <property type="match status" value="1"/>
</dbReference>
<dbReference type="Pfam" id="PF00970">
    <property type="entry name" value="FAD_binding_6"/>
    <property type="match status" value="1"/>
</dbReference>
<dbReference type="Gene3D" id="2.40.30.10">
    <property type="entry name" value="Translation factors"/>
    <property type="match status" value="1"/>
</dbReference>
<dbReference type="InterPro" id="IPR017927">
    <property type="entry name" value="FAD-bd_FR_type"/>
</dbReference>
<reference evidence="2" key="1">
    <citation type="journal article" date="2014" name="Front. Microbiol.">
        <title>High frequency of phylogenetically diverse reductive dehalogenase-homologous genes in deep subseafloor sedimentary metagenomes.</title>
        <authorList>
            <person name="Kawai M."/>
            <person name="Futagami T."/>
            <person name="Toyoda A."/>
            <person name="Takaki Y."/>
            <person name="Nishi S."/>
            <person name="Hori S."/>
            <person name="Arai W."/>
            <person name="Tsubouchi T."/>
            <person name="Morono Y."/>
            <person name="Uchiyama I."/>
            <person name="Ito T."/>
            <person name="Fujiyama A."/>
            <person name="Inagaki F."/>
            <person name="Takami H."/>
        </authorList>
    </citation>
    <scope>NUCLEOTIDE SEQUENCE</scope>
    <source>
        <strain evidence="2">Expedition CK06-06</strain>
    </source>
</reference>
<comment type="caution">
    <text evidence="2">The sequence shown here is derived from an EMBL/GenBank/DDBJ whole genome shotgun (WGS) entry which is preliminary data.</text>
</comment>
<dbReference type="PANTHER" id="PTHR43513">
    <property type="entry name" value="DIHYDROOROTATE DEHYDROGENASE B (NAD(+)), ELECTRON TRANSFER SUBUNIT"/>
    <property type="match status" value="1"/>
</dbReference>
<protein>
    <recommendedName>
        <fullName evidence="1">FAD-binding FR-type domain-containing protein</fullName>
    </recommendedName>
</protein>
<dbReference type="InterPro" id="IPR017938">
    <property type="entry name" value="Riboflavin_synthase-like_b-brl"/>
</dbReference>
<dbReference type="InterPro" id="IPR008333">
    <property type="entry name" value="Cbr1-like_FAD-bd_dom"/>
</dbReference>
<evidence type="ECO:0000313" key="2">
    <source>
        <dbReference type="EMBL" id="GAH04859.1"/>
    </source>
</evidence>
<organism evidence="2">
    <name type="scientific">marine sediment metagenome</name>
    <dbReference type="NCBI Taxonomy" id="412755"/>
    <lineage>
        <taxon>unclassified sequences</taxon>
        <taxon>metagenomes</taxon>
        <taxon>ecological metagenomes</taxon>
    </lineage>
</organism>
<evidence type="ECO:0000259" key="1">
    <source>
        <dbReference type="PROSITE" id="PS51384"/>
    </source>
</evidence>
<dbReference type="Gene3D" id="3.40.50.80">
    <property type="entry name" value="Nucleotide-binding domain of ferredoxin-NADP reductase (FNR) module"/>
    <property type="match status" value="1"/>
</dbReference>
<proteinExistence type="predicted"/>
<dbReference type="AlphaFoldDB" id="X1DIK7"/>
<name>X1DIK7_9ZZZZ</name>
<dbReference type="SUPFAM" id="SSF52343">
    <property type="entry name" value="Ferredoxin reductase-like, C-terminal NADP-linked domain"/>
    <property type="match status" value="1"/>
</dbReference>
<dbReference type="GO" id="GO:0016491">
    <property type="term" value="F:oxidoreductase activity"/>
    <property type="evidence" value="ECO:0007669"/>
    <property type="project" value="InterPro"/>
</dbReference>
<sequence>MTENTIQTVKISRIINDCEGVKTIIFKITGTQPKPGQFVMIWVPGVDEVPMSISACDEAGNWAITVKNVGECTEALHELKVNDYIGVRGPLGNCFYIPPHKDYNIFLVGGGIGMAPLRFLANHLKTSGYTFKAVQGAKVE</sequence>
<feature type="non-terminal residue" evidence="2">
    <location>
        <position position="140"/>
    </location>
</feature>
<gene>
    <name evidence="2" type="ORF">S01H4_42343</name>
</gene>
<dbReference type="EMBL" id="BART01023242">
    <property type="protein sequence ID" value="GAH04859.1"/>
    <property type="molecule type" value="Genomic_DNA"/>
</dbReference>
<dbReference type="InterPro" id="IPR050353">
    <property type="entry name" value="PyrK_electron_transfer"/>
</dbReference>
<feature type="domain" description="FAD-binding FR-type" evidence="1">
    <location>
        <begin position="4"/>
        <end position="97"/>
    </location>
</feature>
<dbReference type="PANTHER" id="PTHR43513:SF3">
    <property type="entry name" value="DIHYDROOROTATE DEHYDROGENASE B (NAD(+)), ELECTRON TRANSFER SUBUNIT-RELATED"/>
    <property type="match status" value="1"/>
</dbReference>
<dbReference type="SUPFAM" id="SSF63380">
    <property type="entry name" value="Riboflavin synthase domain-like"/>
    <property type="match status" value="1"/>
</dbReference>
<dbReference type="InterPro" id="IPR039261">
    <property type="entry name" value="FNR_nucleotide-bd"/>
</dbReference>
<accession>X1DIK7</accession>